<evidence type="ECO:0000313" key="3">
    <source>
        <dbReference type="Proteomes" id="UP000326950"/>
    </source>
</evidence>
<dbReference type="AlphaFoldDB" id="A0A5N6US08"/>
<sequence>MYAIYTYITYAWSQRITPAIAQSRGAAASKEPEKERLLVLSKYRHRGPVCSYVRLIRLLTSMLILLLACNQGMLRDTSLQKKRCDDVSN</sequence>
<feature type="transmembrane region" description="Helical" evidence="1">
    <location>
        <begin position="55"/>
        <end position="74"/>
    </location>
</feature>
<dbReference type="EMBL" id="ML738642">
    <property type="protein sequence ID" value="KAE8161425.1"/>
    <property type="molecule type" value="Genomic_DNA"/>
</dbReference>
<evidence type="ECO:0000256" key="1">
    <source>
        <dbReference type="SAM" id="Phobius"/>
    </source>
</evidence>
<evidence type="ECO:0000313" key="2">
    <source>
        <dbReference type="EMBL" id="KAE8161425.1"/>
    </source>
</evidence>
<keyword evidence="1" id="KW-1133">Transmembrane helix</keyword>
<name>A0A5N6US08_ASPTM</name>
<dbReference type="Proteomes" id="UP000326950">
    <property type="component" value="Unassembled WGS sequence"/>
</dbReference>
<reference evidence="2 3" key="1">
    <citation type="submission" date="2019-04" db="EMBL/GenBank/DDBJ databases">
        <title>Friends and foes A comparative genomics study of 23 Aspergillus species from section Flavi.</title>
        <authorList>
            <consortium name="DOE Joint Genome Institute"/>
            <person name="Kjaerbolling I."/>
            <person name="Vesth T."/>
            <person name="Frisvad J.C."/>
            <person name="Nybo J.L."/>
            <person name="Theobald S."/>
            <person name="Kildgaard S."/>
            <person name="Isbrandt T."/>
            <person name="Kuo A."/>
            <person name="Sato A."/>
            <person name="Lyhne E.K."/>
            <person name="Kogle M.E."/>
            <person name="Wiebenga A."/>
            <person name="Kun R.S."/>
            <person name="Lubbers R.J."/>
            <person name="Makela M.R."/>
            <person name="Barry K."/>
            <person name="Chovatia M."/>
            <person name="Clum A."/>
            <person name="Daum C."/>
            <person name="Haridas S."/>
            <person name="He G."/>
            <person name="LaButti K."/>
            <person name="Lipzen A."/>
            <person name="Mondo S."/>
            <person name="Riley R."/>
            <person name="Salamov A."/>
            <person name="Simmons B.A."/>
            <person name="Magnuson J.K."/>
            <person name="Henrissat B."/>
            <person name="Mortensen U.H."/>
            <person name="Larsen T.O."/>
            <person name="Devries R.P."/>
            <person name="Grigoriev I.V."/>
            <person name="Machida M."/>
            <person name="Baker S.E."/>
            <person name="Andersen M.R."/>
        </authorList>
    </citation>
    <scope>NUCLEOTIDE SEQUENCE [LARGE SCALE GENOMIC DNA]</scope>
    <source>
        <strain evidence="2 3">CBS 117626</strain>
    </source>
</reference>
<keyword evidence="1" id="KW-0812">Transmembrane</keyword>
<keyword evidence="3" id="KW-1185">Reference proteome</keyword>
<gene>
    <name evidence="2" type="ORF">BDV40DRAFT_267857</name>
</gene>
<accession>A0A5N6US08</accession>
<organism evidence="2 3">
    <name type="scientific">Aspergillus tamarii</name>
    <dbReference type="NCBI Taxonomy" id="41984"/>
    <lineage>
        <taxon>Eukaryota</taxon>
        <taxon>Fungi</taxon>
        <taxon>Dikarya</taxon>
        <taxon>Ascomycota</taxon>
        <taxon>Pezizomycotina</taxon>
        <taxon>Eurotiomycetes</taxon>
        <taxon>Eurotiomycetidae</taxon>
        <taxon>Eurotiales</taxon>
        <taxon>Aspergillaceae</taxon>
        <taxon>Aspergillus</taxon>
        <taxon>Aspergillus subgen. Circumdati</taxon>
    </lineage>
</organism>
<protein>
    <submittedName>
        <fullName evidence="2">Uncharacterized protein</fullName>
    </submittedName>
</protein>
<proteinExistence type="predicted"/>
<keyword evidence="1" id="KW-0472">Membrane</keyword>